<keyword evidence="3 8" id="KW-0285">Flavoprotein</keyword>
<dbReference type="PROSITE" id="PS00624">
    <property type="entry name" value="GMC_OXRED_2"/>
    <property type="match status" value="1"/>
</dbReference>
<evidence type="ECO:0000256" key="7">
    <source>
        <dbReference type="PIRSR" id="PIRSR000137-2"/>
    </source>
</evidence>
<feature type="binding site" evidence="7">
    <location>
        <position position="139"/>
    </location>
    <ligand>
        <name>FAD</name>
        <dbReference type="ChEBI" id="CHEBI:57692"/>
    </ligand>
</feature>
<evidence type="ECO:0000259" key="11">
    <source>
        <dbReference type="PROSITE" id="PS00623"/>
    </source>
</evidence>
<keyword evidence="10" id="KW-0732">Signal</keyword>
<evidence type="ECO:0000256" key="10">
    <source>
        <dbReference type="SAM" id="SignalP"/>
    </source>
</evidence>
<proteinExistence type="inferred from homology"/>
<dbReference type="InterPro" id="IPR007867">
    <property type="entry name" value="GMC_OxRtase_C"/>
</dbReference>
<feature type="binding site" evidence="7">
    <location>
        <position position="290"/>
    </location>
    <ligand>
        <name>FAD</name>
        <dbReference type="ChEBI" id="CHEBI:57692"/>
    </ligand>
</feature>
<dbReference type="SUPFAM" id="SSF51905">
    <property type="entry name" value="FAD/NAD(P)-binding domain"/>
    <property type="match status" value="1"/>
</dbReference>
<dbReference type="Gene3D" id="3.50.50.60">
    <property type="entry name" value="FAD/NAD(P)-binding domain"/>
    <property type="match status" value="1"/>
</dbReference>
<feature type="active site" description="Proton donor" evidence="6">
    <location>
        <position position="583"/>
    </location>
</feature>
<feature type="domain" description="Glucose-methanol-choline oxidoreductase N-terminal" evidence="12">
    <location>
        <begin position="333"/>
        <end position="347"/>
    </location>
</feature>
<dbReference type="PIRSF" id="PIRSF000137">
    <property type="entry name" value="Alcohol_oxidase"/>
    <property type="match status" value="1"/>
</dbReference>
<feature type="domain" description="Glucose-methanol-choline oxidoreductase N-terminal" evidence="11">
    <location>
        <begin position="137"/>
        <end position="160"/>
    </location>
</feature>
<evidence type="ECO:0000256" key="8">
    <source>
        <dbReference type="RuleBase" id="RU003968"/>
    </source>
</evidence>
<evidence type="ECO:0000256" key="9">
    <source>
        <dbReference type="SAM" id="MobiDB-lite"/>
    </source>
</evidence>
<keyword evidence="5" id="KW-0560">Oxidoreductase</keyword>
<dbReference type="OrthoDB" id="269227at2759"/>
<keyword evidence="14" id="KW-1185">Reference proteome</keyword>
<dbReference type="RefSeq" id="XP_007401094.1">
    <property type="nucleotide sequence ID" value="XM_007401032.1"/>
</dbReference>
<feature type="compositionally biased region" description="Polar residues" evidence="9">
    <location>
        <begin position="668"/>
        <end position="679"/>
    </location>
</feature>
<dbReference type="AlphaFoldDB" id="K5VW79"/>
<dbReference type="GO" id="GO:0050660">
    <property type="term" value="F:flavin adenine dinucleotide binding"/>
    <property type="evidence" value="ECO:0007669"/>
    <property type="project" value="InterPro"/>
</dbReference>
<dbReference type="InterPro" id="IPR000172">
    <property type="entry name" value="GMC_OxRdtase_N"/>
</dbReference>
<comment type="similarity">
    <text evidence="2 8">Belongs to the GMC oxidoreductase family.</text>
</comment>
<protein>
    <recommendedName>
        <fullName evidence="11 12">Glucose-methanol-choline oxidoreductase N-terminal domain-containing protein</fullName>
    </recommendedName>
</protein>
<feature type="signal peptide" evidence="10">
    <location>
        <begin position="1"/>
        <end position="19"/>
    </location>
</feature>
<feature type="compositionally biased region" description="Low complexity" evidence="9">
    <location>
        <begin position="653"/>
        <end position="667"/>
    </location>
</feature>
<evidence type="ECO:0000313" key="13">
    <source>
        <dbReference type="EMBL" id="EKM50834.1"/>
    </source>
</evidence>
<evidence type="ECO:0000313" key="14">
    <source>
        <dbReference type="Proteomes" id="UP000008370"/>
    </source>
</evidence>
<dbReference type="Pfam" id="PF05199">
    <property type="entry name" value="GMC_oxred_C"/>
    <property type="match status" value="1"/>
</dbReference>
<gene>
    <name evidence="13" type="ORF">PHACADRAFT_264347</name>
</gene>
<dbReference type="InterPro" id="IPR036188">
    <property type="entry name" value="FAD/NAD-bd_sf"/>
</dbReference>
<evidence type="ECO:0000256" key="4">
    <source>
        <dbReference type="ARBA" id="ARBA00022827"/>
    </source>
</evidence>
<evidence type="ECO:0000259" key="12">
    <source>
        <dbReference type="PROSITE" id="PS00624"/>
    </source>
</evidence>
<dbReference type="EMBL" id="JH930478">
    <property type="protein sequence ID" value="EKM50834.1"/>
    <property type="molecule type" value="Genomic_DNA"/>
</dbReference>
<dbReference type="InParanoid" id="K5VW79"/>
<accession>K5VW79</accession>
<dbReference type="PANTHER" id="PTHR11552">
    <property type="entry name" value="GLUCOSE-METHANOL-CHOLINE GMC OXIDOREDUCTASE"/>
    <property type="match status" value="1"/>
</dbReference>
<dbReference type="PROSITE" id="PS51257">
    <property type="entry name" value="PROKAR_LIPOPROTEIN"/>
    <property type="match status" value="1"/>
</dbReference>
<dbReference type="PROSITE" id="PS00623">
    <property type="entry name" value="GMC_OXRED_1"/>
    <property type="match status" value="1"/>
</dbReference>
<feature type="chain" id="PRO_5003885195" description="Glucose-methanol-choline oxidoreductase N-terminal domain-containing protein" evidence="10">
    <location>
        <begin position="20"/>
        <end position="701"/>
    </location>
</feature>
<dbReference type="Pfam" id="PF00732">
    <property type="entry name" value="GMC_oxred_N"/>
    <property type="match status" value="1"/>
</dbReference>
<evidence type="ECO:0000256" key="5">
    <source>
        <dbReference type="ARBA" id="ARBA00023002"/>
    </source>
</evidence>
<feature type="region of interest" description="Disordered" evidence="9">
    <location>
        <begin position="653"/>
        <end position="679"/>
    </location>
</feature>
<dbReference type="InterPro" id="IPR012132">
    <property type="entry name" value="GMC_OxRdtase"/>
</dbReference>
<sequence>MRSLGLLLAVVLLSSSASCFTGGHRDIFHDEYGREIQRDQALRRRNIVYNGQIANSYDFVVVGGGTAGLAIASRLSEDSNHTVLVLEAGDTGDAVANSIDIPGNAYYSSLLGSSYDWNYQTVVQPNAANRQITWPRGKVLGGSSALNGMYAVRPSKLEVDAWGAMIPGGDKWNWNSLFANMKKSENFTAPSQEIQQEGNIMYDPSSHGTSGPVHVSYPGYILPVVGNWTVTLEDIGIPFSADANGGDGWGGFIATSTINPTNWTRSYSRSAYIDPLPPRANLDILANSTVTRIIFATGSPQNNLSANSVEFATSRTALRQTVNVTKEVIIASGAIGSPQVLMLSGVGPSDVLQAVNIPVNVELPGIGQHLQDHISTQVTFQTSDDTAASLHAANATNLPNGQSSPFLSFINSATAYANISDLLGSYYTTFQENITSALQTSSSTLVPSTDTGVIAGYEAIYNTTVQLMGTPIGQMEILLSLTGTTQSTDKVVAIQAALQHPFSQGRLYINSSDPFDPPVIDPKYISHPADIVMLREGLKLARILGNTAPLSSAVISEVSPGPSVQSDDDWDAWAAENFGTEFHPSCSCAMLPQEQGGVVDSDLKVYGLANVRVADASVFPIAFAAHLQMPTYGLAEQAANIIRAQWNGVALTQPSSVTPPTATSTQSKPTETNAKTSNASSFPTLSISFMFSVLISIFLGL</sequence>
<keyword evidence="4 7" id="KW-0274">FAD</keyword>
<dbReference type="HOGENOM" id="CLU_002865_6_0_1"/>
<comment type="cofactor">
    <cofactor evidence="1 7">
        <name>FAD</name>
        <dbReference type="ChEBI" id="CHEBI:57692"/>
    </cofactor>
</comment>
<evidence type="ECO:0000256" key="2">
    <source>
        <dbReference type="ARBA" id="ARBA00010790"/>
    </source>
</evidence>
<feature type="active site" description="Proton acceptor" evidence="6">
    <location>
        <position position="626"/>
    </location>
</feature>
<reference evidence="13 14" key="1">
    <citation type="journal article" date="2012" name="BMC Genomics">
        <title>Comparative genomics of the white-rot fungi, Phanerochaete carnosa and P. chrysosporium, to elucidate the genetic basis of the distinct wood types they colonize.</title>
        <authorList>
            <person name="Suzuki H."/>
            <person name="MacDonald J."/>
            <person name="Syed K."/>
            <person name="Salamov A."/>
            <person name="Hori C."/>
            <person name="Aerts A."/>
            <person name="Henrissat B."/>
            <person name="Wiebenga A."/>
            <person name="vanKuyk P.A."/>
            <person name="Barry K."/>
            <person name="Lindquist E."/>
            <person name="LaButti K."/>
            <person name="Lapidus A."/>
            <person name="Lucas S."/>
            <person name="Coutinho P."/>
            <person name="Gong Y."/>
            <person name="Samejima M."/>
            <person name="Mahadevan R."/>
            <person name="Abou-Zaid M."/>
            <person name="de Vries R.P."/>
            <person name="Igarashi K."/>
            <person name="Yadav J.S."/>
            <person name="Grigoriev I.V."/>
            <person name="Master E.R."/>
        </authorList>
    </citation>
    <scope>NUCLEOTIDE SEQUENCE [LARGE SCALE GENOMIC DNA]</scope>
    <source>
        <strain evidence="13 14">HHB-10118-sp</strain>
    </source>
</reference>
<dbReference type="Gene3D" id="3.30.560.10">
    <property type="entry name" value="Glucose Oxidase, domain 3"/>
    <property type="match status" value="1"/>
</dbReference>
<dbReference type="GeneID" id="18918793"/>
<dbReference type="KEGG" id="pco:PHACADRAFT_264347"/>
<dbReference type="Proteomes" id="UP000008370">
    <property type="component" value="Unassembled WGS sequence"/>
</dbReference>
<evidence type="ECO:0000256" key="3">
    <source>
        <dbReference type="ARBA" id="ARBA00022630"/>
    </source>
</evidence>
<dbReference type="GO" id="GO:0016614">
    <property type="term" value="F:oxidoreductase activity, acting on CH-OH group of donors"/>
    <property type="evidence" value="ECO:0007669"/>
    <property type="project" value="InterPro"/>
</dbReference>
<evidence type="ECO:0000256" key="6">
    <source>
        <dbReference type="PIRSR" id="PIRSR000137-1"/>
    </source>
</evidence>
<organism evidence="13 14">
    <name type="scientific">Phanerochaete carnosa (strain HHB-10118-sp)</name>
    <name type="common">White-rot fungus</name>
    <name type="synonym">Peniophora carnosa</name>
    <dbReference type="NCBI Taxonomy" id="650164"/>
    <lineage>
        <taxon>Eukaryota</taxon>
        <taxon>Fungi</taxon>
        <taxon>Dikarya</taxon>
        <taxon>Basidiomycota</taxon>
        <taxon>Agaricomycotina</taxon>
        <taxon>Agaricomycetes</taxon>
        <taxon>Polyporales</taxon>
        <taxon>Phanerochaetaceae</taxon>
        <taxon>Phanerochaete</taxon>
    </lineage>
</organism>
<dbReference type="PANTHER" id="PTHR11552:SF218">
    <property type="entry name" value="GLUCOSE-METHANOL-CHOLINE OXIDOREDUCTASE N-TERMINAL DOMAIN-CONTAINING PROTEIN"/>
    <property type="match status" value="1"/>
</dbReference>
<dbReference type="SUPFAM" id="SSF54373">
    <property type="entry name" value="FAD-linked reductases, C-terminal domain"/>
    <property type="match status" value="1"/>
</dbReference>
<dbReference type="InterPro" id="IPR027424">
    <property type="entry name" value="Glucose_Oxidase_domain_2"/>
</dbReference>
<dbReference type="Gene3D" id="4.10.450.10">
    <property type="entry name" value="Glucose Oxidase, domain 2"/>
    <property type="match status" value="1"/>
</dbReference>
<name>K5VW79_PHACS</name>
<evidence type="ECO:0000256" key="1">
    <source>
        <dbReference type="ARBA" id="ARBA00001974"/>
    </source>
</evidence>